<dbReference type="GO" id="GO:0016705">
    <property type="term" value="F:oxidoreductase activity, acting on paired donors, with incorporation or reduction of molecular oxygen"/>
    <property type="evidence" value="ECO:0007669"/>
    <property type="project" value="InterPro"/>
</dbReference>
<keyword evidence="4 5" id="KW-0408">Iron</keyword>
<dbReference type="Proteomes" id="UP001327560">
    <property type="component" value="Chromosome 9"/>
</dbReference>
<evidence type="ECO:0000256" key="1">
    <source>
        <dbReference type="ARBA" id="ARBA00010617"/>
    </source>
</evidence>
<dbReference type="InterPro" id="IPR017972">
    <property type="entry name" value="Cyt_P450_CS"/>
</dbReference>
<dbReference type="PROSITE" id="PS00086">
    <property type="entry name" value="CYTOCHROME_P450"/>
    <property type="match status" value="1"/>
</dbReference>
<evidence type="ECO:0000256" key="4">
    <source>
        <dbReference type="ARBA" id="ARBA00023004"/>
    </source>
</evidence>
<dbReference type="EMBL" id="CP136898">
    <property type="protein sequence ID" value="WOL20098.1"/>
    <property type="molecule type" value="Genomic_DNA"/>
</dbReference>
<name>A0AAQ3QSY6_9LILI</name>
<dbReference type="InterPro" id="IPR001128">
    <property type="entry name" value="Cyt_P450"/>
</dbReference>
<evidence type="ECO:0000256" key="3">
    <source>
        <dbReference type="ARBA" id="ARBA00023002"/>
    </source>
</evidence>
<dbReference type="AlphaFoldDB" id="A0AAQ3QSY6"/>
<comment type="similarity">
    <text evidence="1 5">Belongs to the cytochrome P450 family.</text>
</comment>
<keyword evidence="5" id="KW-0503">Monooxygenase</keyword>
<keyword evidence="5" id="KW-0349">Heme</keyword>
<organism evidence="6 7">
    <name type="scientific">Canna indica</name>
    <name type="common">Indian-shot</name>
    <dbReference type="NCBI Taxonomy" id="4628"/>
    <lineage>
        <taxon>Eukaryota</taxon>
        <taxon>Viridiplantae</taxon>
        <taxon>Streptophyta</taxon>
        <taxon>Embryophyta</taxon>
        <taxon>Tracheophyta</taxon>
        <taxon>Spermatophyta</taxon>
        <taxon>Magnoliopsida</taxon>
        <taxon>Liliopsida</taxon>
        <taxon>Zingiberales</taxon>
        <taxon>Cannaceae</taxon>
        <taxon>Canna</taxon>
    </lineage>
</organism>
<reference evidence="6 7" key="1">
    <citation type="submission" date="2023-10" db="EMBL/GenBank/DDBJ databases">
        <title>Chromosome-scale genome assembly provides insights into flower coloration mechanisms of Canna indica.</title>
        <authorList>
            <person name="Li C."/>
        </authorList>
    </citation>
    <scope>NUCLEOTIDE SEQUENCE [LARGE SCALE GENOMIC DNA]</scope>
    <source>
        <tissue evidence="6">Flower</tissue>
    </source>
</reference>
<dbReference type="GO" id="GO:0006629">
    <property type="term" value="P:lipid metabolic process"/>
    <property type="evidence" value="ECO:0007669"/>
    <property type="project" value="UniProtKB-ARBA"/>
</dbReference>
<dbReference type="PANTHER" id="PTHR24296">
    <property type="entry name" value="CYTOCHROME P450"/>
    <property type="match status" value="1"/>
</dbReference>
<proteinExistence type="inferred from homology"/>
<dbReference type="InterPro" id="IPR036396">
    <property type="entry name" value="Cyt_P450_sf"/>
</dbReference>
<dbReference type="GO" id="GO:0020037">
    <property type="term" value="F:heme binding"/>
    <property type="evidence" value="ECO:0007669"/>
    <property type="project" value="InterPro"/>
</dbReference>
<dbReference type="Pfam" id="PF00067">
    <property type="entry name" value="p450"/>
    <property type="match status" value="1"/>
</dbReference>
<dbReference type="SUPFAM" id="SSF48264">
    <property type="entry name" value="Cytochrome P450"/>
    <property type="match status" value="1"/>
</dbReference>
<protein>
    <submittedName>
        <fullName evidence="6">Cytochrome P450</fullName>
    </submittedName>
</protein>
<dbReference type="GO" id="GO:0004497">
    <property type="term" value="F:monooxygenase activity"/>
    <property type="evidence" value="ECO:0007669"/>
    <property type="project" value="UniProtKB-KW"/>
</dbReference>
<gene>
    <name evidence="6" type="ORF">Cni_G28900</name>
</gene>
<accession>A0AAQ3QSY6</accession>
<evidence type="ECO:0000313" key="6">
    <source>
        <dbReference type="EMBL" id="WOL20098.1"/>
    </source>
</evidence>
<evidence type="ECO:0000313" key="7">
    <source>
        <dbReference type="Proteomes" id="UP001327560"/>
    </source>
</evidence>
<sequence length="100" mass="11632">MARAEQVWGTDCREFKLERWLDEKEEFLAVEVVRFPVFHAGPRFCLGIEMENMQMKAIVVVVIRRFWVEPVRLSDAKGGDVSLPEYEMTVTLRIKGGFPI</sequence>
<evidence type="ECO:0000256" key="5">
    <source>
        <dbReference type="RuleBase" id="RU000461"/>
    </source>
</evidence>
<keyword evidence="3 5" id="KW-0560">Oxidoreductase</keyword>
<evidence type="ECO:0000256" key="2">
    <source>
        <dbReference type="ARBA" id="ARBA00022723"/>
    </source>
</evidence>
<dbReference type="Gene3D" id="1.10.630.10">
    <property type="entry name" value="Cytochrome P450"/>
    <property type="match status" value="1"/>
</dbReference>
<dbReference type="GO" id="GO:0005506">
    <property type="term" value="F:iron ion binding"/>
    <property type="evidence" value="ECO:0007669"/>
    <property type="project" value="InterPro"/>
</dbReference>
<keyword evidence="7" id="KW-1185">Reference proteome</keyword>
<keyword evidence="2 5" id="KW-0479">Metal-binding</keyword>